<reference evidence="2" key="2">
    <citation type="journal article" date="2015" name="Data Brief">
        <title>Shoot transcriptome of the giant reed, Arundo donax.</title>
        <authorList>
            <person name="Barrero R.A."/>
            <person name="Guerrero F.D."/>
            <person name="Moolhuijzen P."/>
            <person name="Goolsby J.A."/>
            <person name="Tidwell J."/>
            <person name="Bellgard S.E."/>
            <person name="Bellgard M.I."/>
        </authorList>
    </citation>
    <scope>NUCLEOTIDE SEQUENCE</scope>
    <source>
        <tissue evidence="2">Shoot tissue taken approximately 20 cm above the soil surface</tissue>
    </source>
</reference>
<dbReference type="AlphaFoldDB" id="A0A0A8ZQZ6"/>
<reference evidence="2" key="1">
    <citation type="submission" date="2014-09" db="EMBL/GenBank/DDBJ databases">
        <authorList>
            <person name="Magalhaes I.L.F."/>
            <person name="Oliveira U."/>
            <person name="Santos F.R."/>
            <person name="Vidigal T.H.D.A."/>
            <person name="Brescovit A.D."/>
            <person name="Santos A.J."/>
        </authorList>
    </citation>
    <scope>NUCLEOTIDE SEQUENCE</scope>
    <source>
        <tissue evidence="2">Shoot tissue taken approximately 20 cm above the soil surface</tissue>
    </source>
</reference>
<proteinExistence type="predicted"/>
<organism evidence="2">
    <name type="scientific">Arundo donax</name>
    <name type="common">Giant reed</name>
    <name type="synonym">Donax arundinaceus</name>
    <dbReference type="NCBI Taxonomy" id="35708"/>
    <lineage>
        <taxon>Eukaryota</taxon>
        <taxon>Viridiplantae</taxon>
        <taxon>Streptophyta</taxon>
        <taxon>Embryophyta</taxon>
        <taxon>Tracheophyta</taxon>
        <taxon>Spermatophyta</taxon>
        <taxon>Magnoliopsida</taxon>
        <taxon>Liliopsida</taxon>
        <taxon>Poales</taxon>
        <taxon>Poaceae</taxon>
        <taxon>PACMAD clade</taxon>
        <taxon>Arundinoideae</taxon>
        <taxon>Arundineae</taxon>
        <taxon>Arundo</taxon>
    </lineage>
</organism>
<evidence type="ECO:0000313" key="2">
    <source>
        <dbReference type="EMBL" id="JAD41854.1"/>
    </source>
</evidence>
<protein>
    <submittedName>
        <fullName evidence="2">Uncharacterized protein</fullName>
    </submittedName>
</protein>
<sequence length="27" mass="2904">MDTYGTGSSHKRGAASKGIYEVIHNHS</sequence>
<dbReference type="EMBL" id="GBRH01256041">
    <property type="protein sequence ID" value="JAD41854.1"/>
    <property type="molecule type" value="Transcribed_RNA"/>
</dbReference>
<feature type="region of interest" description="Disordered" evidence="1">
    <location>
        <begin position="1"/>
        <end position="27"/>
    </location>
</feature>
<evidence type="ECO:0000256" key="1">
    <source>
        <dbReference type="SAM" id="MobiDB-lite"/>
    </source>
</evidence>
<accession>A0A0A8ZQZ6</accession>
<name>A0A0A8ZQZ6_ARUDO</name>